<evidence type="ECO:0000313" key="3">
    <source>
        <dbReference type="Proteomes" id="UP000076077"/>
    </source>
</evidence>
<evidence type="ECO:0008006" key="4">
    <source>
        <dbReference type="Google" id="ProtNLM"/>
    </source>
</evidence>
<feature type="chain" id="PRO_5007509590" description="Lipoprotein" evidence="1">
    <location>
        <begin position="23"/>
        <end position="168"/>
    </location>
</feature>
<dbReference type="OrthoDB" id="7063089at2"/>
<proteinExistence type="predicted"/>
<accession>A0A143HQ20</accession>
<dbReference type="AlphaFoldDB" id="A0A143HQ20"/>
<protein>
    <recommendedName>
        <fullName evidence="4">Lipoprotein</fullName>
    </recommendedName>
</protein>
<dbReference type="Proteomes" id="UP000076077">
    <property type="component" value="Chromosome"/>
</dbReference>
<dbReference type="RefSeq" id="WP_067156761.1">
    <property type="nucleotide sequence ID" value="NZ_CP014864.1"/>
</dbReference>
<dbReference type="KEGG" id="mthd:A3224_15600"/>
<keyword evidence="3" id="KW-1185">Reference proteome</keyword>
<dbReference type="EMBL" id="CP014864">
    <property type="protein sequence ID" value="AMX03823.1"/>
    <property type="molecule type" value="Genomic_DNA"/>
</dbReference>
<evidence type="ECO:0000256" key="1">
    <source>
        <dbReference type="SAM" id="SignalP"/>
    </source>
</evidence>
<keyword evidence="1" id="KW-0732">Signal</keyword>
<dbReference type="GeneID" id="76609454"/>
<evidence type="ECO:0000313" key="2">
    <source>
        <dbReference type="EMBL" id="AMX03823.1"/>
    </source>
</evidence>
<dbReference type="PROSITE" id="PS51257">
    <property type="entry name" value="PROKAR_LIPOPROTEIN"/>
    <property type="match status" value="1"/>
</dbReference>
<organism evidence="2 3">
    <name type="scientific">Microbulbifer thermotolerans</name>
    <dbReference type="NCBI Taxonomy" id="252514"/>
    <lineage>
        <taxon>Bacteria</taxon>
        <taxon>Pseudomonadati</taxon>
        <taxon>Pseudomonadota</taxon>
        <taxon>Gammaproteobacteria</taxon>
        <taxon>Cellvibrionales</taxon>
        <taxon>Microbulbiferaceae</taxon>
        <taxon>Microbulbifer</taxon>
    </lineage>
</organism>
<sequence length="168" mass="18682">MSKALFTSILISVIAFLSACSAVPPSTKAVSISDEIELPLPLESNKYWVDDGPLFVVNRNPLVTYRVIDQEELGLYGSENTAYDFITSSFSNPRGVFEESFFNSHKEYDLLHKEKNGLDFYILSKENESKAYVVAKSIDNCLEISVFGANAHSVLSDIIDKARLTNGE</sequence>
<feature type="signal peptide" evidence="1">
    <location>
        <begin position="1"/>
        <end position="22"/>
    </location>
</feature>
<name>A0A143HQ20_MICTH</name>
<reference evidence="3" key="1">
    <citation type="submission" date="2016-03" db="EMBL/GenBank/DDBJ databases">
        <authorList>
            <person name="Lee Y.-S."/>
            <person name="Choi Y.-L."/>
        </authorList>
    </citation>
    <scope>NUCLEOTIDE SEQUENCE [LARGE SCALE GENOMIC DNA]</scope>
    <source>
        <strain evidence="3">DAU221</strain>
    </source>
</reference>
<gene>
    <name evidence="2" type="ORF">A3224_15600</name>
</gene>